<feature type="transmembrane region" description="Helical" evidence="2">
    <location>
        <begin position="93"/>
        <end position="111"/>
    </location>
</feature>
<evidence type="ECO:0000313" key="4">
    <source>
        <dbReference type="Proteomes" id="UP000326759"/>
    </source>
</evidence>
<dbReference type="InterPro" id="IPR042378">
    <property type="entry name" value="IDD"/>
</dbReference>
<dbReference type="AlphaFoldDB" id="A0A5N5SVU5"/>
<proteinExistence type="predicted"/>
<name>A0A5N5SVU5_9CRUS</name>
<feature type="region of interest" description="Disordered" evidence="1">
    <location>
        <begin position="366"/>
        <end position="397"/>
    </location>
</feature>
<dbReference type="PANTHER" id="PTHR15256">
    <property type="entry name" value="INTEGRAL MEMBRANE PROTEIN DGCR2/IDD"/>
    <property type="match status" value="1"/>
</dbReference>
<gene>
    <name evidence="3" type="primary">Dgcr2</name>
    <name evidence="3" type="ORF">Anas_07718</name>
</gene>
<dbReference type="GO" id="GO:0016020">
    <property type="term" value="C:membrane"/>
    <property type="evidence" value="ECO:0007669"/>
    <property type="project" value="TreeGrafter"/>
</dbReference>
<evidence type="ECO:0000256" key="1">
    <source>
        <dbReference type="SAM" id="MobiDB-lite"/>
    </source>
</evidence>
<comment type="caution">
    <text evidence="3">The sequence shown here is derived from an EMBL/GenBank/DDBJ whole genome shotgun (WGS) entry which is preliminary data.</text>
</comment>
<keyword evidence="2" id="KW-0472">Membrane</keyword>
<dbReference type="Proteomes" id="UP000326759">
    <property type="component" value="Unassembled WGS sequence"/>
</dbReference>
<dbReference type="PANTHER" id="PTHR15256:SF6">
    <property type="entry name" value="INTEGRAL MEMBRANE PROTEIN DGCR2_IDD"/>
    <property type="match status" value="1"/>
</dbReference>
<keyword evidence="2" id="KW-1133">Transmembrane helix</keyword>
<dbReference type="OrthoDB" id="6343083at2759"/>
<dbReference type="EMBL" id="SEYY01019570">
    <property type="protein sequence ID" value="KAB7498117.1"/>
    <property type="molecule type" value="Genomic_DNA"/>
</dbReference>
<keyword evidence="2" id="KW-0812">Transmembrane</keyword>
<keyword evidence="4" id="KW-1185">Reference proteome</keyword>
<evidence type="ECO:0000313" key="3">
    <source>
        <dbReference type="EMBL" id="KAB7498117.1"/>
    </source>
</evidence>
<accession>A0A5N5SVU5</accession>
<dbReference type="SUPFAM" id="SSF57603">
    <property type="entry name" value="FnI-like domain"/>
    <property type="match status" value="1"/>
</dbReference>
<organism evidence="3 4">
    <name type="scientific">Armadillidium nasatum</name>
    <dbReference type="NCBI Taxonomy" id="96803"/>
    <lineage>
        <taxon>Eukaryota</taxon>
        <taxon>Metazoa</taxon>
        <taxon>Ecdysozoa</taxon>
        <taxon>Arthropoda</taxon>
        <taxon>Crustacea</taxon>
        <taxon>Multicrustacea</taxon>
        <taxon>Malacostraca</taxon>
        <taxon>Eumalacostraca</taxon>
        <taxon>Peracarida</taxon>
        <taxon>Isopoda</taxon>
        <taxon>Oniscidea</taxon>
        <taxon>Crinocheta</taxon>
        <taxon>Armadillidiidae</taxon>
        <taxon>Armadillidium</taxon>
    </lineage>
</organism>
<feature type="compositionally biased region" description="Polar residues" evidence="1">
    <location>
        <begin position="377"/>
        <end position="397"/>
    </location>
</feature>
<reference evidence="3 4" key="1">
    <citation type="journal article" date="2019" name="PLoS Biol.">
        <title>Sex chromosomes control vertical transmission of feminizing Wolbachia symbionts in an isopod.</title>
        <authorList>
            <person name="Becking T."/>
            <person name="Chebbi M.A."/>
            <person name="Giraud I."/>
            <person name="Moumen B."/>
            <person name="Laverre T."/>
            <person name="Caubet Y."/>
            <person name="Peccoud J."/>
            <person name="Gilbert C."/>
            <person name="Cordaux R."/>
        </authorList>
    </citation>
    <scope>NUCLEOTIDE SEQUENCE [LARGE SCALE GENOMIC DNA]</scope>
    <source>
        <strain evidence="3">ANa2</strain>
        <tissue evidence="3">Whole body excluding digestive tract and cuticle</tissue>
    </source>
</reference>
<evidence type="ECO:0000256" key="2">
    <source>
        <dbReference type="SAM" id="Phobius"/>
    </source>
</evidence>
<protein>
    <submittedName>
        <fullName evidence="3">Integral membrane protein DGCR2/IDD</fullName>
    </submittedName>
</protein>
<sequence>MSTSTSWECIAFDGQRVPHGENFVPGPDYCTACKCERGEPRFCRAALCQPRQDCKSFRVGESCCDFICLDDILPTINKDHEDIGTSPDTGLRMVASAITAILSLALLLFLIHRLRQRKLRIAQHQYFEDHLDGFGSLPNDSCRNNPCCHNAVYLTGNDHVDFFLDGHMPAYNRWKPPSYYFQPGDAPPPYSEVMANDRAIQEGPLPSLNPLMIQLNSSRDSQDNSLHRNMASHRSVVNSLSNTLQIERNEETSMSVQSNPIANSTLLSDETYANSSTVSERTERRRPYSIHNPVAITLNDLNRGTFSLSNSFKNIRAEASPKERTCQCDGSYSLKNSVGRQNVGVEFQNDLRSGICASITSFVDRMPHPPSPIESFPSRTSSVDAPSPLESNNEASC</sequence>